<comment type="caution">
    <text evidence="3">The sequence shown here is derived from an EMBL/GenBank/DDBJ whole genome shotgun (WGS) entry which is preliminary data.</text>
</comment>
<dbReference type="Gene3D" id="3.40.190.10">
    <property type="entry name" value="Periplasmic binding protein-like II"/>
    <property type="match status" value="1"/>
</dbReference>
<keyword evidence="2" id="KW-0732">Signal</keyword>
<evidence type="ECO:0000256" key="2">
    <source>
        <dbReference type="SAM" id="SignalP"/>
    </source>
</evidence>
<organism evidence="3 4">
    <name type="scientific">Parapusillimonas granuli</name>
    <dbReference type="NCBI Taxonomy" id="380911"/>
    <lineage>
        <taxon>Bacteria</taxon>
        <taxon>Pseudomonadati</taxon>
        <taxon>Pseudomonadota</taxon>
        <taxon>Betaproteobacteria</taxon>
        <taxon>Burkholderiales</taxon>
        <taxon>Alcaligenaceae</taxon>
        <taxon>Parapusillimonas</taxon>
    </lineage>
</organism>
<dbReference type="PIRSF" id="PIRSF017082">
    <property type="entry name" value="YflP"/>
    <property type="match status" value="1"/>
</dbReference>
<evidence type="ECO:0000256" key="1">
    <source>
        <dbReference type="ARBA" id="ARBA00006987"/>
    </source>
</evidence>
<dbReference type="InterPro" id="IPR042100">
    <property type="entry name" value="Bug_dom1"/>
</dbReference>
<dbReference type="PANTHER" id="PTHR42928">
    <property type="entry name" value="TRICARBOXYLATE-BINDING PROTEIN"/>
    <property type="match status" value="1"/>
</dbReference>
<dbReference type="EMBL" id="JACCEM010000005">
    <property type="protein sequence ID" value="NYT49660.1"/>
    <property type="molecule type" value="Genomic_DNA"/>
</dbReference>
<feature type="chain" id="PRO_5032548798" evidence="2">
    <location>
        <begin position="32"/>
        <end position="337"/>
    </location>
</feature>
<dbReference type="CDD" id="cd13578">
    <property type="entry name" value="PBP2_Bug27"/>
    <property type="match status" value="1"/>
</dbReference>
<keyword evidence="4" id="KW-1185">Reference proteome</keyword>
<gene>
    <name evidence="3" type="ORF">H0A72_10125</name>
</gene>
<reference evidence="3 4" key="1">
    <citation type="submission" date="2020-07" db="EMBL/GenBank/DDBJ databases">
        <title>Taxonomic revisions and descriptions of new bacterial species based on genomic comparisons in the high-G+C-content subgroup of the family Alcaligenaceae.</title>
        <authorList>
            <person name="Szabo A."/>
            <person name="Felfoldi T."/>
        </authorList>
    </citation>
    <scope>NUCLEOTIDE SEQUENCE [LARGE SCALE GENOMIC DNA]</scope>
    <source>
        <strain evidence="3 4">LMG 24012</strain>
    </source>
</reference>
<name>A0A853G3S3_9BURK</name>
<dbReference type="SUPFAM" id="SSF53850">
    <property type="entry name" value="Periplasmic binding protein-like II"/>
    <property type="match status" value="1"/>
</dbReference>
<proteinExistence type="inferred from homology"/>
<dbReference type="Proteomes" id="UP000559809">
    <property type="component" value="Unassembled WGS sequence"/>
</dbReference>
<accession>A0A853G3S3</accession>
<dbReference type="Gene3D" id="3.40.190.150">
    <property type="entry name" value="Bordetella uptake gene, domain 1"/>
    <property type="match status" value="1"/>
</dbReference>
<dbReference type="PANTHER" id="PTHR42928:SF5">
    <property type="entry name" value="BLR1237 PROTEIN"/>
    <property type="match status" value="1"/>
</dbReference>
<dbReference type="InterPro" id="IPR005064">
    <property type="entry name" value="BUG"/>
</dbReference>
<dbReference type="RefSeq" id="WP_180154973.1">
    <property type="nucleotide sequence ID" value="NZ_JACCEM010000005.1"/>
</dbReference>
<dbReference type="PROSITE" id="PS51257">
    <property type="entry name" value="PROKAR_LIPOPROTEIN"/>
    <property type="match status" value="1"/>
</dbReference>
<dbReference type="Pfam" id="PF03401">
    <property type="entry name" value="TctC"/>
    <property type="match status" value="1"/>
</dbReference>
<evidence type="ECO:0000313" key="4">
    <source>
        <dbReference type="Proteomes" id="UP000559809"/>
    </source>
</evidence>
<feature type="signal peptide" evidence="2">
    <location>
        <begin position="1"/>
        <end position="31"/>
    </location>
</feature>
<dbReference type="AlphaFoldDB" id="A0A853G3S3"/>
<sequence>MRKKAGKRRTVIKALPALAFGMACGITAAHAANQPEGGHSAYPSKTVRIVVPFPVGGSMDGLARQVAQELGERWGHAVVVDNRDGASGMIGLSSVAKAAPDGYTLGVVANSFVANPLLRNDLPYDAFTSFEPVSLLASVPFVLAAKTSLPASLPEFIAHAKAQPDALDYSSGGSGTMSHLGAEMLKQAIGINATHIPYRGQAPALTDVVSGHVSFTMGNLPEVVPHARAGKLQALAIMSNARSSLLPDTPTLAESGFTPLNIGSWYGLVAPRDTPQPVLNQIQKAVSDVMAQPVFRGKLEQQGFEVVGGTPAQFEAFMHRESAIYEKVIDAAGIKTQ</sequence>
<evidence type="ECO:0000313" key="3">
    <source>
        <dbReference type="EMBL" id="NYT49660.1"/>
    </source>
</evidence>
<protein>
    <submittedName>
        <fullName evidence="3">Tripartite tricarboxylate transporter substrate binding protein</fullName>
    </submittedName>
</protein>
<comment type="similarity">
    <text evidence="1">Belongs to the UPF0065 (bug) family.</text>
</comment>